<keyword evidence="7" id="KW-0479">Metal-binding</keyword>
<feature type="transmembrane region" description="Helical" evidence="9">
    <location>
        <begin position="126"/>
        <end position="142"/>
    </location>
</feature>
<feature type="transmembrane region" description="Helical" evidence="9">
    <location>
        <begin position="97"/>
        <end position="114"/>
    </location>
</feature>
<keyword evidence="11" id="KW-1185">Reference proteome</keyword>
<evidence type="ECO:0000256" key="2">
    <source>
        <dbReference type="ARBA" id="ARBA00009780"/>
    </source>
</evidence>
<keyword evidence="5 9" id="KW-1133">Transmembrane helix</keyword>
<evidence type="ECO:0000256" key="6">
    <source>
        <dbReference type="ARBA" id="ARBA00023136"/>
    </source>
</evidence>
<dbReference type="EnsemblMetazoa" id="tetur18g00450.1">
    <property type="protein sequence ID" value="tetur18g00450.1"/>
    <property type="gene ID" value="tetur18g00450"/>
</dbReference>
<dbReference type="PANTHER" id="PTHR46187">
    <property type="entry name" value="ALKALINE CERAMIDASE 3"/>
    <property type="match status" value="1"/>
</dbReference>
<evidence type="ECO:0000256" key="9">
    <source>
        <dbReference type="RuleBase" id="RU364079"/>
    </source>
</evidence>
<feature type="binding site" evidence="8">
    <location>
        <position position="84"/>
    </location>
    <ligand>
        <name>Zn(2+)</name>
        <dbReference type="ChEBI" id="CHEBI:29105"/>
        <note>catalytic</note>
    </ligand>
</feature>
<comment type="similarity">
    <text evidence="2 9">Belongs to the alkaline ceramidase family.</text>
</comment>
<evidence type="ECO:0000256" key="8">
    <source>
        <dbReference type="PIRSR" id="PIRSR608901-2"/>
    </source>
</evidence>
<feature type="transmembrane region" description="Helical" evidence="9">
    <location>
        <begin position="64"/>
        <end position="85"/>
    </location>
</feature>
<dbReference type="GO" id="GO:0046513">
    <property type="term" value="P:ceramide biosynthetic process"/>
    <property type="evidence" value="ECO:0007669"/>
    <property type="project" value="TreeGrafter"/>
</dbReference>
<proteinExistence type="inferred from homology"/>
<dbReference type="GO" id="GO:0046872">
    <property type="term" value="F:metal ion binding"/>
    <property type="evidence" value="ECO:0007669"/>
    <property type="project" value="UniProtKB-KW"/>
</dbReference>
<feature type="transmembrane region" description="Helical" evidence="9">
    <location>
        <begin position="148"/>
        <end position="164"/>
    </location>
</feature>
<evidence type="ECO:0000256" key="1">
    <source>
        <dbReference type="ARBA" id="ARBA00004141"/>
    </source>
</evidence>
<feature type="transmembrane region" description="Helical" evidence="9">
    <location>
        <begin position="176"/>
        <end position="193"/>
    </location>
</feature>
<feature type="binding site" evidence="7">
    <location>
        <position position="22"/>
    </location>
    <ligand>
        <name>Ca(2+)</name>
        <dbReference type="ChEBI" id="CHEBI:29108"/>
    </ligand>
</feature>
<dbReference type="Proteomes" id="UP000015104">
    <property type="component" value="Unassembled WGS sequence"/>
</dbReference>
<evidence type="ECO:0000256" key="4">
    <source>
        <dbReference type="ARBA" id="ARBA00022801"/>
    </source>
</evidence>
<dbReference type="GO" id="GO:0046514">
    <property type="term" value="P:ceramide catabolic process"/>
    <property type="evidence" value="ECO:0007669"/>
    <property type="project" value="TreeGrafter"/>
</dbReference>
<reference evidence="11" key="1">
    <citation type="submission" date="2011-08" db="EMBL/GenBank/DDBJ databases">
        <authorList>
            <person name="Rombauts S."/>
        </authorList>
    </citation>
    <scope>NUCLEOTIDE SEQUENCE</scope>
    <source>
        <strain evidence="11">London</strain>
    </source>
</reference>
<keyword evidence="4 9" id="KW-0378">Hydrolase</keyword>
<keyword evidence="3 9" id="KW-0812">Transmembrane</keyword>
<comment type="cofactor">
    <cofactor evidence="8">
        <name>Zn(2+)</name>
        <dbReference type="ChEBI" id="CHEBI:29105"/>
    </cofactor>
</comment>
<evidence type="ECO:0000256" key="5">
    <source>
        <dbReference type="ARBA" id="ARBA00022989"/>
    </source>
</evidence>
<feature type="binding site" evidence="7">
    <location>
        <position position="27"/>
    </location>
    <ligand>
        <name>Ca(2+)</name>
        <dbReference type="ChEBI" id="CHEBI:29108"/>
    </ligand>
</feature>
<keyword evidence="9" id="KW-0443">Lipid metabolism</keyword>
<comment type="function">
    <text evidence="9">Hydrolyzes the sphingolipid ceramide into sphingosine and free fatty acid.</text>
</comment>
<comment type="subcellular location">
    <subcellularLocation>
        <location evidence="1">Membrane</location>
        <topology evidence="1">Multi-pass membrane protein</topology>
    </subcellularLocation>
</comment>
<protein>
    <recommendedName>
        <fullName evidence="9">Alkaline ceramidase</fullName>
        <ecNumber evidence="9">3.5.1.-</ecNumber>
    </recommendedName>
</protein>
<reference evidence="10" key="2">
    <citation type="submission" date="2015-06" db="UniProtKB">
        <authorList>
            <consortium name="EnsemblMetazoa"/>
        </authorList>
    </citation>
    <scope>IDENTIFICATION</scope>
</reference>
<organism evidence="10 11">
    <name type="scientific">Tetranychus urticae</name>
    <name type="common">Two-spotted spider mite</name>
    <dbReference type="NCBI Taxonomy" id="32264"/>
    <lineage>
        <taxon>Eukaryota</taxon>
        <taxon>Metazoa</taxon>
        <taxon>Ecdysozoa</taxon>
        <taxon>Arthropoda</taxon>
        <taxon>Chelicerata</taxon>
        <taxon>Arachnida</taxon>
        <taxon>Acari</taxon>
        <taxon>Acariformes</taxon>
        <taxon>Trombidiformes</taxon>
        <taxon>Prostigmata</taxon>
        <taxon>Eleutherengona</taxon>
        <taxon>Raphignathae</taxon>
        <taxon>Tetranychoidea</taxon>
        <taxon>Tetranychidae</taxon>
        <taxon>Tetranychus</taxon>
    </lineage>
</organism>
<evidence type="ECO:0000256" key="3">
    <source>
        <dbReference type="ARBA" id="ARBA00022692"/>
    </source>
</evidence>
<accession>T1KQM3</accession>
<dbReference type="EC" id="3.5.1.-" evidence="9"/>
<dbReference type="GO" id="GO:0016811">
    <property type="term" value="F:hydrolase activity, acting on carbon-nitrogen (but not peptide) bonds, in linear amides"/>
    <property type="evidence" value="ECO:0007669"/>
    <property type="project" value="InterPro"/>
</dbReference>
<dbReference type="STRING" id="32264.T1KQM3"/>
<feature type="transmembrane region" description="Helical" evidence="9">
    <location>
        <begin position="37"/>
        <end position="57"/>
    </location>
</feature>
<evidence type="ECO:0000256" key="7">
    <source>
        <dbReference type="PIRSR" id="PIRSR608901-1"/>
    </source>
</evidence>
<keyword evidence="6 9" id="KW-0472">Membrane</keyword>
<feature type="binding site" evidence="7">
    <location>
        <position position="36"/>
    </location>
    <ligand>
        <name>Ca(2+)</name>
        <dbReference type="ChEBI" id="CHEBI:29108"/>
    </ligand>
</feature>
<feature type="transmembrane region" description="Helical" evidence="9">
    <location>
        <begin position="220"/>
        <end position="243"/>
    </location>
</feature>
<evidence type="ECO:0000313" key="10">
    <source>
        <dbReference type="EnsemblMetazoa" id="tetur18g00450.1"/>
    </source>
</evidence>
<dbReference type="PANTHER" id="PTHR46187:SF3">
    <property type="entry name" value="ALKALINE CERAMIDASE 3"/>
    <property type="match status" value="1"/>
</dbReference>
<evidence type="ECO:0000313" key="11">
    <source>
        <dbReference type="Proteomes" id="UP000015104"/>
    </source>
</evidence>
<sequence>MAPSVIGLGRRGFWDPITSTIDWCETNYEVSFYIAEFWNTLSNLTFIIPPLIAFAHLQRYEIPFLFLSPLLYLSFVGLGSAAFHMTLKYEMQLWDEMTMIWEALLVSFLFIKMLHPPTAAKKSTKIGLIAVGLLLEISYLVVNQPLFFQLGFAAIHYMVIYLGYRITRTCPSSPKLFWIGVFLNHFAFFLWNIDNIFCRQLDGFRCSIPNILTPLFQLHAVWHVIAGFATYCMITFAIHAHLLSQRRYFYIKLHPLTGLILTNAERDKHVSKRIYQTKRDKWEIQKK</sequence>
<feature type="binding site" evidence="7">
    <location>
        <position position="23"/>
    </location>
    <ligand>
        <name>Ca(2+)</name>
        <dbReference type="ChEBI" id="CHEBI:29108"/>
    </ligand>
</feature>
<feature type="binding site" evidence="8">
    <location>
        <position position="223"/>
    </location>
    <ligand>
        <name>Zn(2+)</name>
        <dbReference type="ChEBI" id="CHEBI:29105"/>
        <note>catalytic</note>
    </ligand>
</feature>
<feature type="binding site" evidence="8">
    <location>
        <position position="219"/>
    </location>
    <ligand>
        <name>Zn(2+)</name>
        <dbReference type="ChEBI" id="CHEBI:29105"/>
        <note>catalytic</note>
    </ligand>
</feature>
<dbReference type="GO" id="GO:0005789">
    <property type="term" value="C:endoplasmic reticulum membrane"/>
    <property type="evidence" value="ECO:0007669"/>
    <property type="project" value="TreeGrafter"/>
</dbReference>
<feature type="binding site" evidence="7">
    <location>
        <position position="25"/>
    </location>
    <ligand>
        <name>Ca(2+)</name>
        <dbReference type="ChEBI" id="CHEBI:29108"/>
    </ligand>
</feature>
<dbReference type="EMBL" id="CAEY01000378">
    <property type="status" value="NOT_ANNOTATED_CDS"/>
    <property type="molecule type" value="Genomic_DNA"/>
</dbReference>
<dbReference type="Pfam" id="PF05875">
    <property type="entry name" value="Ceramidase"/>
    <property type="match status" value="1"/>
</dbReference>
<dbReference type="AlphaFoldDB" id="T1KQM3"/>
<keyword evidence="8" id="KW-0862">Zinc</keyword>
<dbReference type="HOGENOM" id="CLU_734315_0_0_1"/>
<keyword evidence="7" id="KW-0106">Calcium</keyword>
<name>T1KQM3_TETUR</name>
<dbReference type="InterPro" id="IPR008901">
    <property type="entry name" value="ACER"/>
</dbReference>
<dbReference type="eggNOG" id="KOG2329">
    <property type="taxonomic scope" value="Eukaryota"/>
</dbReference>